<dbReference type="EMBL" id="VOAJ01005004">
    <property type="protein sequence ID" value="KAF0876159.1"/>
    <property type="molecule type" value="Genomic_DNA"/>
</dbReference>
<dbReference type="InterPro" id="IPR043636">
    <property type="entry name" value="L1_RRM_dom"/>
</dbReference>
<evidence type="ECO:0000313" key="3">
    <source>
        <dbReference type="EMBL" id="KAF0876159.1"/>
    </source>
</evidence>
<evidence type="ECO:0000259" key="2">
    <source>
        <dbReference type="Pfam" id="PF02994"/>
    </source>
</evidence>
<reference evidence="3 4" key="1">
    <citation type="submission" date="2019-11" db="EMBL/GenBank/DDBJ databases">
        <authorList>
            <person name="Yang C."/>
            <person name="Li F."/>
        </authorList>
    </citation>
    <scope>NUCLEOTIDE SEQUENCE [LARGE SCALE GENOMIC DNA]</scope>
    <source>
        <strain evidence="3">KB4526</strain>
        <tissue evidence="3">Muscle</tissue>
    </source>
</reference>
<comment type="caution">
    <text evidence="3">The sequence shown here is derived from an EMBL/GenBank/DDBJ whole genome shotgun (WGS) entry which is preliminary data.</text>
</comment>
<protein>
    <submittedName>
        <fullName evidence="3">LORF1 protein</fullName>
    </submittedName>
</protein>
<feature type="domain" description="L1 transposable element RRM" evidence="2">
    <location>
        <begin position="94"/>
        <end position="147"/>
    </location>
</feature>
<dbReference type="Proteomes" id="UP000475037">
    <property type="component" value="Unassembled WGS sequence"/>
</dbReference>
<gene>
    <name evidence="3" type="primary">L1re1_128</name>
    <name evidence="3" type="ORF">FOF47_R04918</name>
</gene>
<organism evidence="3 4">
    <name type="scientific">Crocuta crocuta</name>
    <name type="common">Spotted hyena</name>
    <dbReference type="NCBI Taxonomy" id="9678"/>
    <lineage>
        <taxon>Eukaryota</taxon>
        <taxon>Metazoa</taxon>
        <taxon>Chordata</taxon>
        <taxon>Craniata</taxon>
        <taxon>Vertebrata</taxon>
        <taxon>Euteleostomi</taxon>
        <taxon>Mammalia</taxon>
        <taxon>Eutheria</taxon>
        <taxon>Laurasiatheria</taxon>
        <taxon>Carnivora</taxon>
        <taxon>Feliformia</taxon>
        <taxon>Hyaenidae</taxon>
        <taxon>Crocuta</taxon>
    </lineage>
</organism>
<dbReference type="InterPro" id="IPR004244">
    <property type="entry name" value="Transposase_22"/>
</dbReference>
<evidence type="ECO:0000256" key="1">
    <source>
        <dbReference type="SAM" id="Coils"/>
    </source>
</evidence>
<feature type="non-terminal residue" evidence="3">
    <location>
        <position position="150"/>
    </location>
</feature>
<accession>A0A6G1AJZ6</accession>
<keyword evidence="1" id="KW-0175">Coiled coil</keyword>
<evidence type="ECO:0000313" key="4">
    <source>
        <dbReference type="Proteomes" id="UP000475037"/>
    </source>
</evidence>
<dbReference type="Gene3D" id="3.30.70.1820">
    <property type="entry name" value="L1 transposable element, RRM domain"/>
    <property type="match status" value="1"/>
</dbReference>
<feature type="non-terminal residue" evidence="3">
    <location>
        <position position="1"/>
    </location>
</feature>
<dbReference type="Pfam" id="PF02994">
    <property type="entry name" value="Transposase_22"/>
    <property type="match status" value="1"/>
</dbReference>
<proteinExistence type="predicted"/>
<feature type="coiled-coil region" evidence="1">
    <location>
        <begin position="21"/>
        <end position="69"/>
    </location>
</feature>
<name>A0A6G1AJZ6_CROCR</name>
<dbReference type="AlphaFoldDB" id="A0A6G1AJZ6"/>
<keyword evidence="4" id="KW-1185">Reference proteome</keyword>
<dbReference type="PANTHER" id="PTHR11505">
    <property type="entry name" value="L1 TRANSPOSABLE ELEMENT-RELATED"/>
    <property type="match status" value="1"/>
</dbReference>
<sequence length="150" mass="17271">KLVTGLKKGMEDFRETIATKTMELKNSCDELKNAINQVHNKMEASNAQIEESERRIGELEDTIIEKEESRKREKLIQEQERRVQDLSDTVKWNNIHIIGIPEEEERGKGAEGVLEKIIAENFPNLAKETDIEIQEAQRTPLRCNLNRSSA</sequence>